<proteinExistence type="predicted"/>
<reference evidence="3 4" key="1">
    <citation type="journal article" date="2015" name="Nature">
        <title>rRNA introns, odd ribosomes, and small enigmatic genomes across a large radiation of phyla.</title>
        <authorList>
            <person name="Brown C.T."/>
            <person name="Hug L.A."/>
            <person name="Thomas B.C."/>
            <person name="Sharon I."/>
            <person name="Castelle C.J."/>
            <person name="Singh A."/>
            <person name="Wilkins M.J."/>
            <person name="Williams K.H."/>
            <person name="Banfield J.F."/>
        </authorList>
    </citation>
    <scope>NUCLEOTIDE SEQUENCE [LARGE SCALE GENOMIC DNA]</scope>
</reference>
<dbReference type="Pfam" id="PF02517">
    <property type="entry name" value="Rce1-like"/>
    <property type="match status" value="1"/>
</dbReference>
<keyword evidence="1" id="KW-0472">Membrane</keyword>
<dbReference type="GO" id="GO:0004175">
    <property type="term" value="F:endopeptidase activity"/>
    <property type="evidence" value="ECO:0007669"/>
    <property type="project" value="UniProtKB-ARBA"/>
</dbReference>
<feature type="transmembrane region" description="Helical" evidence="1">
    <location>
        <begin position="172"/>
        <end position="188"/>
    </location>
</feature>
<dbReference type="GO" id="GO:0080120">
    <property type="term" value="P:CAAX-box protein maturation"/>
    <property type="evidence" value="ECO:0007669"/>
    <property type="project" value="UniProtKB-ARBA"/>
</dbReference>
<dbReference type="EMBL" id="LBRS01000001">
    <property type="protein sequence ID" value="KKQ02171.1"/>
    <property type="molecule type" value="Genomic_DNA"/>
</dbReference>
<accession>A0A0G0HE36</accession>
<name>A0A0G0HE36_9BACT</name>
<evidence type="ECO:0000259" key="2">
    <source>
        <dbReference type="Pfam" id="PF02517"/>
    </source>
</evidence>
<dbReference type="STRING" id="1618480.US11_C0001G0130"/>
<gene>
    <name evidence="3" type="ORF">US11_C0001G0130</name>
</gene>
<keyword evidence="3" id="KW-0378">Hydrolase</keyword>
<dbReference type="PANTHER" id="PTHR36435:SF1">
    <property type="entry name" value="CAAX AMINO TERMINAL PROTEASE FAMILY PROTEIN"/>
    <property type="match status" value="1"/>
</dbReference>
<dbReference type="Proteomes" id="UP000034344">
    <property type="component" value="Unassembled WGS sequence"/>
</dbReference>
<feature type="transmembrane region" description="Helical" evidence="1">
    <location>
        <begin position="115"/>
        <end position="138"/>
    </location>
</feature>
<keyword evidence="3" id="KW-0645">Protease</keyword>
<protein>
    <submittedName>
        <fullName evidence="3">Caax amino protease family protein</fullName>
    </submittedName>
</protein>
<dbReference type="InterPro" id="IPR003675">
    <property type="entry name" value="Rce1/LyrA-like_dom"/>
</dbReference>
<dbReference type="PANTHER" id="PTHR36435">
    <property type="entry name" value="SLR1288 PROTEIN"/>
    <property type="match status" value="1"/>
</dbReference>
<evidence type="ECO:0000313" key="3">
    <source>
        <dbReference type="EMBL" id="KKQ02171.1"/>
    </source>
</evidence>
<organism evidence="3 4">
    <name type="scientific">Candidatus Roizmanbacteria bacterium GW2011_GWA2_36_23</name>
    <dbReference type="NCBI Taxonomy" id="1618480"/>
    <lineage>
        <taxon>Bacteria</taxon>
        <taxon>Candidatus Roizmaniibacteriota</taxon>
    </lineage>
</organism>
<sequence>MSNNIFVFIFFDFIGQLLILGIGYETRNYISEAVLGLMTSLFSLFLLIYFFGLYRKENIKQLNQNKIHWRSVIVGMAAVIILKFVFGIVTILILGEKKAILDLEAQSNSIFNFKSAVDFILIMFQVGILSPVFEELFYRGIIFNKLRSKFNLLISIIVSSIVFGLVHVYPALIIWSFLIGITLCLFYVKTKNIIATMFLHSAVNLLPFILMLISGLQKLLN</sequence>
<feature type="domain" description="CAAX prenyl protease 2/Lysostaphin resistance protein A-like" evidence="2">
    <location>
        <begin position="118"/>
        <end position="206"/>
    </location>
</feature>
<evidence type="ECO:0000256" key="1">
    <source>
        <dbReference type="SAM" id="Phobius"/>
    </source>
</evidence>
<feature type="transmembrane region" description="Helical" evidence="1">
    <location>
        <begin position="150"/>
        <end position="166"/>
    </location>
</feature>
<keyword evidence="1" id="KW-0812">Transmembrane</keyword>
<feature type="transmembrane region" description="Helical" evidence="1">
    <location>
        <begin position="195"/>
        <end position="216"/>
    </location>
</feature>
<comment type="caution">
    <text evidence="3">The sequence shown here is derived from an EMBL/GenBank/DDBJ whole genome shotgun (WGS) entry which is preliminary data.</text>
</comment>
<dbReference type="AlphaFoldDB" id="A0A0G0HE36"/>
<feature type="transmembrane region" description="Helical" evidence="1">
    <location>
        <begin position="30"/>
        <end position="51"/>
    </location>
</feature>
<dbReference type="GO" id="GO:0006508">
    <property type="term" value="P:proteolysis"/>
    <property type="evidence" value="ECO:0007669"/>
    <property type="project" value="UniProtKB-KW"/>
</dbReference>
<feature type="transmembrane region" description="Helical" evidence="1">
    <location>
        <begin position="5"/>
        <end position="24"/>
    </location>
</feature>
<dbReference type="InterPro" id="IPR052710">
    <property type="entry name" value="CAAX_protease"/>
</dbReference>
<evidence type="ECO:0000313" key="4">
    <source>
        <dbReference type="Proteomes" id="UP000034344"/>
    </source>
</evidence>
<keyword evidence="1" id="KW-1133">Transmembrane helix</keyword>
<feature type="transmembrane region" description="Helical" evidence="1">
    <location>
        <begin position="72"/>
        <end position="95"/>
    </location>
</feature>